<dbReference type="Pfam" id="PF01609">
    <property type="entry name" value="DDE_Tnp_1"/>
    <property type="match status" value="1"/>
</dbReference>
<sequence length="462" mass="52983">YAEYYEGLFPDDGPSIAQVLAATDHVLDTLTDNIEDKRDQALIQNDFRTVLELIGALGKSNDFASKVLRLGREDVGDADEWDVAPEKLEKFEGEDPPTPTGFFDIIRQHDPMEYHEMFETIFKELYKRVERFGLFDRPLEVLIDETVIPLYPTKKTENEDGELELDLPDGATGGAKKEYTHYGFTYFTISVADPNTGRTFTLASFPKWQNGLTHVGLTYLIKRAREFVSIDRVYMDAGFRAIENLNWLDDEGIEFIARYQKRGWRKDWVKALTGEATAAAVKKEIDPDNKPASGEYTFAAVRRKEGSSNSDTEEPDDAREYYSLSDFTDDHDELEQTELDDFDEYLHEATGVWDIYVTNIEDVPSDDPRQIGQWYNRRGAIEPEYDQTKNDLVAKGGGRNYEVRMLYWLVAVIVLNGLKLADLELKHRLGKELEEAETGYEYSTKMMGDILFQNPFPDIDYG</sequence>
<dbReference type="GO" id="GO:0004803">
    <property type="term" value="F:transposase activity"/>
    <property type="evidence" value="ECO:0007669"/>
    <property type="project" value="InterPro"/>
</dbReference>
<evidence type="ECO:0000313" key="2">
    <source>
        <dbReference type="EMBL" id="RYJ08021.1"/>
    </source>
</evidence>
<gene>
    <name evidence="2" type="ORF">ELS19_19780</name>
</gene>
<dbReference type="EMBL" id="RZHH01000008">
    <property type="protein sequence ID" value="RYJ08021.1"/>
    <property type="molecule type" value="Genomic_DNA"/>
</dbReference>
<organism evidence="2 3">
    <name type="scientific">Halogeometricum borinquense</name>
    <dbReference type="NCBI Taxonomy" id="60847"/>
    <lineage>
        <taxon>Archaea</taxon>
        <taxon>Methanobacteriati</taxon>
        <taxon>Methanobacteriota</taxon>
        <taxon>Stenosarchaea group</taxon>
        <taxon>Halobacteria</taxon>
        <taxon>Halobacteriales</taxon>
        <taxon>Haloferacaceae</taxon>
        <taxon>Halogeometricum</taxon>
    </lineage>
</organism>
<feature type="non-terminal residue" evidence="2">
    <location>
        <position position="1"/>
    </location>
</feature>
<evidence type="ECO:0000313" key="3">
    <source>
        <dbReference type="Proteomes" id="UP000294028"/>
    </source>
</evidence>
<dbReference type="Proteomes" id="UP000294028">
    <property type="component" value="Unassembled WGS sequence"/>
</dbReference>
<reference evidence="2 3" key="1">
    <citation type="submission" date="2018-12" db="EMBL/GenBank/DDBJ databases">
        <title>Genome analysis provides insights into bioremediation potentialities of Halogeometricum borinquense strain N11.</title>
        <authorList>
            <person name="Najjari A."/>
            <person name="Youssef N."/>
            <person name="Fhoula I."/>
            <person name="Ben Dhia O."/>
            <person name="Mahjoubi M."/>
            <person name="Ouzari H.I."/>
            <person name="Cherif A."/>
        </authorList>
    </citation>
    <scope>NUCLEOTIDE SEQUENCE [LARGE SCALE GENOMIC DNA]</scope>
    <source>
        <strain evidence="2 3">N11</strain>
    </source>
</reference>
<dbReference type="InterPro" id="IPR002559">
    <property type="entry name" value="Transposase_11"/>
</dbReference>
<dbReference type="AlphaFoldDB" id="A0A482SYH9"/>
<dbReference type="RefSeq" id="WP_129786798.1">
    <property type="nucleotide sequence ID" value="NZ_RZHH01000008.1"/>
</dbReference>
<dbReference type="GO" id="GO:0003677">
    <property type="term" value="F:DNA binding"/>
    <property type="evidence" value="ECO:0007669"/>
    <property type="project" value="InterPro"/>
</dbReference>
<dbReference type="SUPFAM" id="SSF53098">
    <property type="entry name" value="Ribonuclease H-like"/>
    <property type="match status" value="1"/>
</dbReference>
<protein>
    <recommendedName>
        <fullName evidence="1">Transposase IS4-like domain-containing protein</fullName>
    </recommendedName>
</protein>
<feature type="domain" description="Transposase IS4-like" evidence="1">
    <location>
        <begin position="142"/>
        <end position="390"/>
    </location>
</feature>
<accession>A0A482SYH9</accession>
<comment type="caution">
    <text evidence="2">The sequence shown here is derived from an EMBL/GenBank/DDBJ whole genome shotgun (WGS) entry which is preliminary data.</text>
</comment>
<proteinExistence type="predicted"/>
<evidence type="ECO:0000259" key="1">
    <source>
        <dbReference type="Pfam" id="PF01609"/>
    </source>
</evidence>
<dbReference type="GO" id="GO:0006313">
    <property type="term" value="P:DNA transposition"/>
    <property type="evidence" value="ECO:0007669"/>
    <property type="project" value="InterPro"/>
</dbReference>
<dbReference type="InterPro" id="IPR012337">
    <property type="entry name" value="RNaseH-like_sf"/>
</dbReference>
<name>A0A482SYH9_9EURY</name>